<dbReference type="GO" id="GO:0016491">
    <property type="term" value="F:oxidoreductase activity"/>
    <property type="evidence" value="ECO:0007669"/>
    <property type="project" value="UniProtKB-KW"/>
</dbReference>
<proteinExistence type="inferred from homology"/>
<keyword evidence="4" id="KW-0274">FAD</keyword>
<evidence type="ECO:0000256" key="3">
    <source>
        <dbReference type="ARBA" id="ARBA00022630"/>
    </source>
</evidence>
<dbReference type="InterPro" id="IPR036318">
    <property type="entry name" value="FAD-bd_PCMH-like_sf"/>
</dbReference>
<dbReference type="STRING" id="196109.A0A136JAH7"/>
<dbReference type="Pfam" id="PF01565">
    <property type="entry name" value="FAD_binding_4"/>
    <property type="match status" value="1"/>
</dbReference>
<dbReference type="AlphaFoldDB" id="A0A136JAH7"/>
<dbReference type="Pfam" id="PF08031">
    <property type="entry name" value="BBE"/>
    <property type="match status" value="1"/>
</dbReference>
<dbReference type="OrthoDB" id="9983560at2759"/>
<dbReference type="SUPFAM" id="SSF56176">
    <property type="entry name" value="FAD-binding/transporter-associated domain-like"/>
    <property type="match status" value="1"/>
</dbReference>
<organism evidence="7 8">
    <name type="scientific">Microdochium bolleyi</name>
    <dbReference type="NCBI Taxonomy" id="196109"/>
    <lineage>
        <taxon>Eukaryota</taxon>
        <taxon>Fungi</taxon>
        <taxon>Dikarya</taxon>
        <taxon>Ascomycota</taxon>
        <taxon>Pezizomycotina</taxon>
        <taxon>Sordariomycetes</taxon>
        <taxon>Xylariomycetidae</taxon>
        <taxon>Xylariales</taxon>
        <taxon>Microdochiaceae</taxon>
        <taxon>Microdochium</taxon>
    </lineage>
</organism>
<evidence type="ECO:0000256" key="2">
    <source>
        <dbReference type="ARBA" id="ARBA00005466"/>
    </source>
</evidence>
<reference evidence="8" key="1">
    <citation type="submission" date="2016-02" db="EMBL/GenBank/DDBJ databases">
        <title>Draft genome sequence of Microdochium bolleyi, a fungal endophyte of beachgrass.</title>
        <authorList>
            <consortium name="DOE Joint Genome Institute"/>
            <person name="David A.S."/>
            <person name="May G."/>
            <person name="Haridas S."/>
            <person name="Lim J."/>
            <person name="Wang M."/>
            <person name="Labutti K."/>
            <person name="Lipzen A."/>
            <person name="Barry K."/>
            <person name="Grigoriev I.V."/>
        </authorList>
    </citation>
    <scope>NUCLEOTIDE SEQUENCE [LARGE SCALE GENOMIC DNA]</scope>
    <source>
        <strain evidence="8">J235TASD1</strain>
    </source>
</reference>
<keyword evidence="5" id="KW-0560">Oxidoreductase</keyword>
<keyword evidence="3" id="KW-0285">Flavoprotein</keyword>
<dbReference type="InterPro" id="IPR016166">
    <property type="entry name" value="FAD-bd_PCMH"/>
</dbReference>
<dbReference type="InterPro" id="IPR050416">
    <property type="entry name" value="FAD-linked_Oxidoreductase"/>
</dbReference>
<dbReference type="PROSITE" id="PS51387">
    <property type="entry name" value="FAD_PCMH"/>
    <property type="match status" value="1"/>
</dbReference>
<comment type="cofactor">
    <cofactor evidence="1">
        <name>FAD</name>
        <dbReference type="ChEBI" id="CHEBI:57692"/>
    </cofactor>
</comment>
<evidence type="ECO:0000313" key="8">
    <source>
        <dbReference type="Proteomes" id="UP000070501"/>
    </source>
</evidence>
<dbReference type="InterPro" id="IPR012951">
    <property type="entry name" value="BBE"/>
</dbReference>
<evidence type="ECO:0000259" key="6">
    <source>
        <dbReference type="PROSITE" id="PS51387"/>
    </source>
</evidence>
<comment type="similarity">
    <text evidence="2">Belongs to the oxygen-dependent FAD-linked oxidoreductase family.</text>
</comment>
<dbReference type="InterPro" id="IPR006094">
    <property type="entry name" value="Oxid_FAD_bind_N"/>
</dbReference>
<dbReference type="GO" id="GO:0071949">
    <property type="term" value="F:FAD binding"/>
    <property type="evidence" value="ECO:0007669"/>
    <property type="project" value="InterPro"/>
</dbReference>
<keyword evidence="8" id="KW-1185">Reference proteome</keyword>
<protein>
    <recommendedName>
        <fullName evidence="6">FAD-binding PCMH-type domain-containing protein</fullName>
    </recommendedName>
</protein>
<gene>
    <name evidence="7" type="ORF">Micbo1qcDRAFT_187915</name>
</gene>
<dbReference type="PANTHER" id="PTHR42973:SF39">
    <property type="entry name" value="FAD-BINDING PCMH-TYPE DOMAIN-CONTAINING PROTEIN"/>
    <property type="match status" value="1"/>
</dbReference>
<dbReference type="InterPro" id="IPR016169">
    <property type="entry name" value="FAD-bd_PCMH_sub2"/>
</dbReference>
<dbReference type="InParanoid" id="A0A136JAH7"/>
<dbReference type="Proteomes" id="UP000070501">
    <property type="component" value="Unassembled WGS sequence"/>
</dbReference>
<evidence type="ECO:0000256" key="1">
    <source>
        <dbReference type="ARBA" id="ARBA00001974"/>
    </source>
</evidence>
<name>A0A136JAH7_9PEZI</name>
<dbReference type="PANTHER" id="PTHR42973">
    <property type="entry name" value="BINDING OXIDOREDUCTASE, PUTATIVE (AFU_ORTHOLOGUE AFUA_1G17690)-RELATED"/>
    <property type="match status" value="1"/>
</dbReference>
<dbReference type="EMBL" id="KQ964247">
    <property type="protein sequence ID" value="KXJ94189.1"/>
    <property type="molecule type" value="Genomic_DNA"/>
</dbReference>
<evidence type="ECO:0000256" key="5">
    <source>
        <dbReference type="ARBA" id="ARBA00023002"/>
    </source>
</evidence>
<accession>A0A136JAH7</accession>
<sequence>MPATATGPPRDHCKAYPGDRSWPSDAAWAALNGTSGGRLIRPVPPGAVCHRPAGGGGGTGPGAAQCAAVAAQWRTQLFHAADPVSPMWNHFANDTCLPDPDAPCSPAGYPAYVLNADSAAVVKLGVDFARKHNIRLNVKSTGHDYQGRSTQPGSLSIWLHHLQGFETHLDGGGFKPRGCRGADKGLTIPGPAVTALGGTQMSVLYAGLDRLGLTIVGGGSKSVGVGGYVTGGGHSLLAPRHGLAADQVLEMQVVTADGDLVVANECQNQDLFWAMRGGGGSTFGIMTSVTMSAHPTPKLTSYDVLIGTADVTSPNVPNIFGYIVSQFPALDGKGMAGYASFTSALNFTVPGSDATVLVAGGSLNFILADSTDTAEIRALLDPIVGHLLDPANSEAATPSGKFPRGMFAAGEPVVAAHPSFWSYYDGAEHNDVTPAGENYWVGSRLLDAKALRDADKVAAAYRTFANPGGSGYLVTGNGTRNARPRGGGNAVNPSFRRAVSHSTNGQPFEPLDPAARARALAQLNARLQPLRDLAPDMGSYVNENNPAEPDWQHSFWGDNYARLLKIKRRLDPHDVFWCHPCVGNERWEEQGYRLCRKEGAF</sequence>
<evidence type="ECO:0000256" key="4">
    <source>
        <dbReference type="ARBA" id="ARBA00022827"/>
    </source>
</evidence>
<evidence type="ECO:0000313" key="7">
    <source>
        <dbReference type="EMBL" id="KXJ94189.1"/>
    </source>
</evidence>
<dbReference type="Gene3D" id="3.30.465.10">
    <property type="match status" value="2"/>
</dbReference>
<feature type="domain" description="FAD-binding PCMH-type" evidence="6">
    <location>
        <begin position="106"/>
        <end position="296"/>
    </location>
</feature>